<keyword evidence="2" id="KW-1185">Reference proteome</keyword>
<accession>A0AAV7N9Q9</accession>
<name>A0AAV7N9Q9_PLEWA</name>
<evidence type="ECO:0000313" key="1">
    <source>
        <dbReference type="EMBL" id="KAJ1112800.1"/>
    </source>
</evidence>
<dbReference type="EMBL" id="JANPWB010000012">
    <property type="protein sequence ID" value="KAJ1112800.1"/>
    <property type="molecule type" value="Genomic_DNA"/>
</dbReference>
<sequence>MRVRPERTESVLLTLRDSFGLVKWKTHPLHYFLCVGMRRAHRKPVVTSQNLTQPSLGSCEGLTEKCGCGAHGMKPTYSGQR</sequence>
<protein>
    <submittedName>
        <fullName evidence="1">Uncharacterized protein</fullName>
    </submittedName>
</protein>
<proteinExistence type="predicted"/>
<dbReference type="AlphaFoldDB" id="A0AAV7N9Q9"/>
<comment type="caution">
    <text evidence="1">The sequence shown here is derived from an EMBL/GenBank/DDBJ whole genome shotgun (WGS) entry which is preliminary data.</text>
</comment>
<dbReference type="Proteomes" id="UP001066276">
    <property type="component" value="Chromosome 8"/>
</dbReference>
<organism evidence="1 2">
    <name type="scientific">Pleurodeles waltl</name>
    <name type="common">Iberian ribbed newt</name>
    <dbReference type="NCBI Taxonomy" id="8319"/>
    <lineage>
        <taxon>Eukaryota</taxon>
        <taxon>Metazoa</taxon>
        <taxon>Chordata</taxon>
        <taxon>Craniata</taxon>
        <taxon>Vertebrata</taxon>
        <taxon>Euteleostomi</taxon>
        <taxon>Amphibia</taxon>
        <taxon>Batrachia</taxon>
        <taxon>Caudata</taxon>
        <taxon>Salamandroidea</taxon>
        <taxon>Salamandridae</taxon>
        <taxon>Pleurodelinae</taxon>
        <taxon>Pleurodeles</taxon>
    </lineage>
</organism>
<evidence type="ECO:0000313" key="2">
    <source>
        <dbReference type="Proteomes" id="UP001066276"/>
    </source>
</evidence>
<gene>
    <name evidence="1" type="ORF">NDU88_001061</name>
</gene>
<reference evidence="1" key="1">
    <citation type="journal article" date="2022" name="bioRxiv">
        <title>Sequencing and chromosome-scale assembly of the giantPleurodeles waltlgenome.</title>
        <authorList>
            <person name="Brown T."/>
            <person name="Elewa A."/>
            <person name="Iarovenko S."/>
            <person name="Subramanian E."/>
            <person name="Araus A.J."/>
            <person name="Petzold A."/>
            <person name="Susuki M."/>
            <person name="Suzuki K.-i.T."/>
            <person name="Hayashi T."/>
            <person name="Toyoda A."/>
            <person name="Oliveira C."/>
            <person name="Osipova E."/>
            <person name="Leigh N.D."/>
            <person name="Simon A."/>
            <person name="Yun M.H."/>
        </authorList>
    </citation>
    <scope>NUCLEOTIDE SEQUENCE</scope>
    <source>
        <strain evidence="1">20211129_DDA</strain>
        <tissue evidence="1">Liver</tissue>
    </source>
</reference>